<dbReference type="PANTHER" id="PTHR34815">
    <property type="entry name" value="LYSINE ACETYLTRANSFERASE"/>
    <property type="match status" value="1"/>
</dbReference>
<dbReference type="OrthoDB" id="2020070at2759"/>
<feature type="domain" description="LYC1 C-terminal" evidence="1">
    <location>
        <begin position="192"/>
        <end position="374"/>
    </location>
</feature>
<name>A0A9P7D6M6_9AGAM</name>
<dbReference type="EMBL" id="JABBWD010000007">
    <property type="protein sequence ID" value="KAG1781008.1"/>
    <property type="molecule type" value="Genomic_DNA"/>
</dbReference>
<accession>A0A9P7D6M6</accession>
<evidence type="ECO:0000313" key="2">
    <source>
        <dbReference type="EMBL" id="KAG1781008.1"/>
    </source>
</evidence>
<evidence type="ECO:0000259" key="1">
    <source>
        <dbReference type="Pfam" id="PF22998"/>
    </source>
</evidence>
<proteinExistence type="predicted"/>
<dbReference type="AlphaFoldDB" id="A0A9P7D6M6"/>
<dbReference type="PANTHER" id="PTHR34815:SF2">
    <property type="entry name" value="N-ACETYLTRANSFERASE DOMAIN-CONTAINING PROTEIN"/>
    <property type="match status" value="1"/>
</dbReference>
<keyword evidence="3" id="KW-1185">Reference proteome</keyword>
<reference evidence="2" key="1">
    <citation type="journal article" date="2020" name="New Phytol.">
        <title>Comparative genomics reveals dynamic genome evolution in host specialist ectomycorrhizal fungi.</title>
        <authorList>
            <person name="Lofgren L.A."/>
            <person name="Nguyen N.H."/>
            <person name="Vilgalys R."/>
            <person name="Ruytinx J."/>
            <person name="Liao H.L."/>
            <person name="Branco S."/>
            <person name="Kuo A."/>
            <person name="LaButti K."/>
            <person name="Lipzen A."/>
            <person name="Andreopoulos W."/>
            <person name="Pangilinan J."/>
            <person name="Riley R."/>
            <person name="Hundley H."/>
            <person name="Na H."/>
            <person name="Barry K."/>
            <person name="Grigoriev I.V."/>
            <person name="Stajich J.E."/>
            <person name="Kennedy P.G."/>
        </authorList>
    </citation>
    <scope>NUCLEOTIDE SEQUENCE</scope>
    <source>
        <strain evidence="2">DOB743</strain>
    </source>
</reference>
<dbReference type="Pfam" id="PF22998">
    <property type="entry name" value="GNAT_LYC1-like"/>
    <property type="match status" value="1"/>
</dbReference>
<dbReference type="Proteomes" id="UP000714275">
    <property type="component" value="Unassembled WGS sequence"/>
</dbReference>
<dbReference type="InterPro" id="IPR053013">
    <property type="entry name" value="LAT"/>
</dbReference>
<dbReference type="InterPro" id="IPR055100">
    <property type="entry name" value="GNAT_LYC1-like"/>
</dbReference>
<organism evidence="2 3">
    <name type="scientific">Suillus placidus</name>
    <dbReference type="NCBI Taxonomy" id="48579"/>
    <lineage>
        <taxon>Eukaryota</taxon>
        <taxon>Fungi</taxon>
        <taxon>Dikarya</taxon>
        <taxon>Basidiomycota</taxon>
        <taxon>Agaricomycotina</taxon>
        <taxon>Agaricomycetes</taxon>
        <taxon>Agaricomycetidae</taxon>
        <taxon>Boletales</taxon>
        <taxon>Suillineae</taxon>
        <taxon>Suillaceae</taxon>
        <taxon>Suillus</taxon>
    </lineage>
</organism>
<evidence type="ECO:0000313" key="3">
    <source>
        <dbReference type="Proteomes" id="UP000714275"/>
    </source>
</evidence>
<sequence length="374" mass="41490">MAEPKVDLASLSLFRATRAQVEESRNRTFPQWGGALSLTDYLARDATMELDEHAKDGKLITWVLAPRNDPTTLDFMSACETARVSSLTPLPPRLNPTQCTEATCYGVACVFTPPSKRKRGYASRMMSLLHWVNASRANLPKFPEAWGAPPEEVADSGEGLFSVLYSDVGEEFYRGGWEKRGAISTIWEVGTEEDDDEGWKWLTEEQLSGLWERDAVRIRKELANMPTSNSSYKVERPSAFATYLPTGGVCGFHITKSMFASNFSMAGGFWGVESTSDPGTYASWSVDLSPPPSTLIVTRLCASEEMFPRLIAKIKQAARRSGIGRVEVWNLRVGLKEVAGKTGGRTFIRNEHLPQIVWYGPGTTGNVEWANNEK</sequence>
<protein>
    <recommendedName>
        <fullName evidence="1">LYC1 C-terminal domain-containing protein</fullName>
    </recommendedName>
</protein>
<comment type="caution">
    <text evidence="2">The sequence shown here is derived from an EMBL/GenBank/DDBJ whole genome shotgun (WGS) entry which is preliminary data.</text>
</comment>
<gene>
    <name evidence="2" type="ORF">EV702DRAFT_1177707</name>
</gene>